<dbReference type="RefSeq" id="WP_036311343.1">
    <property type="nucleotide sequence ID" value="NZ_CP031421.1"/>
</dbReference>
<evidence type="ECO:0000313" key="5">
    <source>
        <dbReference type="Proteomes" id="UP000024001"/>
    </source>
</evidence>
<name>A0A031FT49_9MICO</name>
<dbReference type="SUPFAM" id="SSF69047">
    <property type="entry name" value="Hypothetical protein YjbJ"/>
    <property type="match status" value="1"/>
</dbReference>
<dbReference type="InterPro" id="IPR008462">
    <property type="entry name" value="CsbD"/>
</dbReference>
<dbReference type="OrthoDB" id="2143260at2"/>
<dbReference type="GeneID" id="91433217"/>
<dbReference type="KEGG" id="moo:BWL13_02867"/>
<accession>A0A031FT49</accession>
<feature type="domain" description="CsbD-like" evidence="3">
    <location>
        <begin position="5"/>
        <end position="56"/>
    </location>
</feature>
<evidence type="ECO:0000313" key="4">
    <source>
        <dbReference type="EMBL" id="EZP27748.1"/>
    </source>
</evidence>
<reference evidence="4 5" key="1">
    <citation type="submission" date="2014-03" db="EMBL/GenBank/DDBJ databases">
        <title>Draft Genome Sequences of 13 Willow Endophytes.</title>
        <authorList>
            <person name="Gan H.Y."/>
            <person name="Gan H.M."/>
            <person name="Savka M.A."/>
            <person name="Hudson A.O."/>
        </authorList>
    </citation>
    <scope>NUCLEOTIDE SEQUENCE [LARGE SCALE GENOMIC DNA]</scope>
    <source>
        <strain evidence="4 5">RIT293</strain>
    </source>
</reference>
<organism evidence="4 5">
    <name type="scientific">Microbacterium oleivorans</name>
    <dbReference type="NCBI Taxonomy" id="273677"/>
    <lineage>
        <taxon>Bacteria</taxon>
        <taxon>Bacillati</taxon>
        <taxon>Actinomycetota</taxon>
        <taxon>Actinomycetes</taxon>
        <taxon>Micrococcales</taxon>
        <taxon>Microbacteriaceae</taxon>
        <taxon>Microbacterium</taxon>
    </lineage>
</organism>
<protein>
    <submittedName>
        <fullName evidence="4">CsbD-like protein</fullName>
    </submittedName>
</protein>
<evidence type="ECO:0000256" key="2">
    <source>
        <dbReference type="SAM" id="MobiDB-lite"/>
    </source>
</evidence>
<dbReference type="eggNOG" id="COG3237">
    <property type="taxonomic scope" value="Bacteria"/>
</dbReference>
<dbReference type="Proteomes" id="UP000024001">
    <property type="component" value="Unassembled WGS sequence"/>
</dbReference>
<comment type="similarity">
    <text evidence="1">Belongs to the UPF0337 (CsbD) family.</text>
</comment>
<gene>
    <name evidence="4" type="ORF">BW34_01740</name>
</gene>
<keyword evidence="5" id="KW-1185">Reference proteome</keyword>
<feature type="region of interest" description="Disordered" evidence="2">
    <location>
        <begin position="16"/>
        <end position="56"/>
    </location>
</feature>
<dbReference type="AlphaFoldDB" id="A0A031FT49"/>
<evidence type="ECO:0000259" key="3">
    <source>
        <dbReference type="Pfam" id="PF05532"/>
    </source>
</evidence>
<dbReference type="Pfam" id="PF05532">
    <property type="entry name" value="CsbD"/>
    <property type="match status" value="1"/>
</dbReference>
<dbReference type="EMBL" id="JFYO01000005">
    <property type="protein sequence ID" value="EZP27748.1"/>
    <property type="molecule type" value="Genomic_DNA"/>
</dbReference>
<dbReference type="InterPro" id="IPR036629">
    <property type="entry name" value="YjbJ_sf"/>
</dbReference>
<proteinExistence type="inferred from homology"/>
<dbReference type="PATRIC" id="fig|273677.3.peg.1722"/>
<sequence>MGLDDKIKNAAQDIAGKAKEALGEHRGDEDLRREGEADQREANLKKAGENVKDVFK</sequence>
<evidence type="ECO:0000256" key="1">
    <source>
        <dbReference type="ARBA" id="ARBA00009129"/>
    </source>
</evidence>
<comment type="caution">
    <text evidence="4">The sequence shown here is derived from an EMBL/GenBank/DDBJ whole genome shotgun (WGS) entry which is preliminary data.</text>
</comment>